<reference evidence="2" key="1">
    <citation type="journal article" date="2021" name="PeerJ">
        <title>Extensive microbial diversity within the chicken gut microbiome revealed by metagenomics and culture.</title>
        <authorList>
            <person name="Gilroy R."/>
            <person name="Ravi A."/>
            <person name="Getino M."/>
            <person name="Pursley I."/>
            <person name="Horton D.L."/>
            <person name="Alikhan N.F."/>
            <person name="Baker D."/>
            <person name="Gharbi K."/>
            <person name="Hall N."/>
            <person name="Watson M."/>
            <person name="Adriaenssens E.M."/>
            <person name="Foster-Nyarko E."/>
            <person name="Jarju S."/>
            <person name="Secka A."/>
            <person name="Antonio M."/>
            <person name="Oren A."/>
            <person name="Chaudhuri R.R."/>
            <person name="La Ragione R."/>
            <person name="Hildebrand F."/>
            <person name="Pallen M.J."/>
        </authorList>
    </citation>
    <scope>NUCLEOTIDE SEQUENCE</scope>
    <source>
        <strain evidence="2">ChiGjej1B1-98</strain>
    </source>
</reference>
<protein>
    <submittedName>
        <fullName evidence="2">DUF4333 domain-containing protein</fullName>
    </submittedName>
</protein>
<dbReference type="EMBL" id="DXDC01000313">
    <property type="protein sequence ID" value="HIY66650.1"/>
    <property type="molecule type" value="Genomic_DNA"/>
</dbReference>
<name>A0A9D2CAN9_9MICO</name>
<reference evidence="2" key="2">
    <citation type="submission" date="2021-04" db="EMBL/GenBank/DDBJ databases">
        <authorList>
            <person name="Gilroy R."/>
        </authorList>
    </citation>
    <scope>NUCLEOTIDE SEQUENCE</scope>
    <source>
        <strain evidence="2">ChiGjej1B1-98</strain>
    </source>
</reference>
<evidence type="ECO:0000313" key="3">
    <source>
        <dbReference type="Proteomes" id="UP000824005"/>
    </source>
</evidence>
<evidence type="ECO:0000313" key="2">
    <source>
        <dbReference type="EMBL" id="HIY66650.1"/>
    </source>
</evidence>
<dbReference type="AlphaFoldDB" id="A0A9D2CAN9"/>
<dbReference type="Proteomes" id="UP000824005">
    <property type="component" value="Unassembled WGS sequence"/>
</dbReference>
<comment type="caution">
    <text evidence="2">The sequence shown here is derived from an EMBL/GenBank/DDBJ whole genome shotgun (WGS) entry which is preliminary data.</text>
</comment>
<organism evidence="2 3">
    <name type="scientific">Candidatus Agrococcus pullicola</name>
    <dbReference type="NCBI Taxonomy" id="2838429"/>
    <lineage>
        <taxon>Bacteria</taxon>
        <taxon>Bacillati</taxon>
        <taxon>Actinomycetota</taxon>
        <taxon>Actinomycetes</taxon>
        <taxon>Micrococcales</taxon>
        <taxon>Microbacteriaceae</taxon>
        <taxon>Agrococcus</taxon>
    </lineage>
</organism>
<proteinExistence type="predicted"/>
<dbReference type="InterPro" id="IPR025637">
    <property type="entry name" value="DUF4333"/>
</dbReference>
<sequence>MSSSAIASEVERVLTDDYGLAEVQDVSCPDEIRPEQGTTFQCTFNWDGTEQSVPVTVGSSDGQLLVGTPEV</sequence>
<feature type="domain" description="DUF4333" evidence="1">
    <location>
        <begin position="3"/>
        <end position="62"/>
    </location>
</feature>
<gene>
    <name evidence="2" type="ORF">H9830_10285</name>
</gene>
<evidence type="ECO:0000259" key="1">
    <source>
        <dbReference type="Pfam" id="PF14230"/>
    </source>
</evidence>
<dbReference type="Pfam" id="PF14230">
    <property type="entry name" value="DUF4333"/>
    <property type="match status" value="1"/>
</dbReference>
<accession>A0A9D2CAN9</accession>